<evidence type="ECO:0000256" key="6">
    <source>
        <dbReference type="ARBA" id="ARBA00023134"/>
    </source>
</evidence>
<evidence type="ECO:0000256" key="4">
    <source>
        <dbReference type="ARBA" id="ARBA00022741"/>
    </source>
</evidence>
<dbReference type="Pfam" id="PF03029">
    <property type="entry name" value="ATP_bind_1"/>
    <property type="match status" value="1"/>
</dbReference>
<dbReference type="PANTHER" id="PTHR21231">
    <property type="entry name" value="XPA-BINDING PROTEIN 1-RELATED"/>
    <property type="match status" value="1"/>
</dbReference>
<evidence type="ECO:0000313" key="8">
    <source>
        <dbReference type="Proteomes" id="UP000694867"/>
    </source>
</evidence>
<reference evidence="9" key="1">
    <citation type="submission" date="2025-08" db="UniProtKB">
        <authorList>
            <consortium name="RefSeq"/>
        </authorList>
    </citation>
    <scope>IDENTIFICATION</scope>
</reference>
<evidence type="ECO:0000256" key="1">
    <source>
        <dbReference type="ARBA" id="ARBA00002411"/>
    </source>
</evidence>
<dbReference type="CDD" id="cd17872">
    <property type="entry name" value="GPN3"/>
    <property type="match status" value="1"/>
</dbReference>
<keyword evidence="4 7" id="KW-0547">Nucleotide-binding</keyword>
<evidence type="ECO:0000256" key="7">
    <source>
        <dbReference type="RuleBase" id="RU365059"/>
    </source>
</evidence>
<sequence>MRFAQLVMGPAGSGKSTFCSTMVKHAEVSKRIINIVNLDPACEYFDYSPVFDLRDLIQVDDVMEDDDLKLGPNGALVFCLEYMIRNTEWLEEKLADSSDDDYFIFDCPGQIELYTHLDVMKRFNEMLQKMDFRVCGVYLIESQFMIETHKFFSGVFSALSSMVNLEIPYVCILTKMDLLNAAGRRRIGEFVDSDAQALLDGSAETMSNPKFEALSRAVAKVVDDFSLVRFFPLNIKNEESIADALMLIDNAIQYGEDLDVRTAEFEEPDNED</sequence>
<dbReference type="FunFam" id="3.40.50.300:FF:000616">
    <property type="entry name" value="GPN-loop GTPase 3"/>
    <property type="match status" value="1"/>
</dbReference>
<evidence type="ECO:0000256" key="5">
    <source>
        <dbReference type="ARBA" id="ARBA00022801"/>
    </source>
</evidence>
<dbReference type="AlphaFoldDB" id="A0AAJ6VX55"/>
<dbReference type="KEGG" id="goe:100909299"/>
<dbReference type="GeneID" id="100909299"/>
<accession>A0AAJ6VX55</accession>
<keyword evidence="5 7" id="KW-0378">Hydrolase</keyword>
<comment type="similarity">
    <text evidence="2 7">Belongs to the GPN-loop GTPase family.</text>
</comment>
<protein>
    <recommendedName>
        <fullName evidence="3 7">GPN-loop GTPase 3</fullName>
    </recommendedName>
</protein>
<comment type="function">
    <text evidence="1">Small GTPase required for proper localization of RNA polymerase II (RNAPII). May act at an RNAP assembly step prior to nuclear import.</text>
</comment>
<organism evidence="8 9">
    <name type="scientific">Galendromus occidentalis</name>
    <name type="common">western predatory mite</name>
    <dbReference type="NCBI Taxonomy" id="34638"/>
    <lineage>
        <taxon>Eukaryota</taxon>
        <taxon>Metazoa</taxon>
        <taxon>Ecdysozoa</taxon>
        <taxon>Arthropoda</taxon>
        <taxon>Chelicerata</taxon>
        <taxon>Arachnida</taxon>
        <taxon>Acari</taxon>
        <taxon>Parasitiformes</taxon>
        <taxon>Mesostigmata</taxon>
        <taxon>Gamasina</taxon>
        <taxon>Phytoseioidea</taxon>
        <taxon>Phytoseiidae</taxon>
        <taxon>Typhlodrominae</taxon>
        <taxon>Galendromus</taxon>
    </lineage>
</organism>
<keyword evidence="8" id="KW-1185">Reference proteome</keyword>
<evidence type="ECO:0000256" key="2">
    <source>
        <dbReference type="ARBA" id="ARBA00005290"/>
    </source>
</evidence>
<dbReference type="Gene3D" id="3.40.50.300">
    <property type="entry name" value="P-loop containing nucleotide triphosphate hydrolases"/>
    <property type="match status" value="1"/>
</dbReference>
<comment type="subunit">
    <text evidence="7">Binds to RNA polymerase II (RNAPII).</text>
</comment>
<dbReference type="Proteomes" id="UP000694867">
    <property type="component" value="Unplaced"/>
</dbReference>
<dbReference type="GO" id="GO:0003924">
    <property type="term" value="F:GTPase activity"/>
    <property type="evidence" value="ECO:0007669"/>
    <property type="project" value="TreeGrafter"/>
</dbReference>
<dbReference type="RefSeq" id="XP_003741095.1">
    <property type="nucleotide sequence ID" value="XM_003741047.1"/>
</dbReference>
<dbReference type="InterPro" id="IPR030228">
    <property type="entry name" value="Gpn3"/>
</dbReference>
<keyword evidence="6 7" id="KW-0342">GTP-binding</keyword>
<dbReference type="PANTHER" id="PTHR21231:SF7">
    <property type="entry name" value="GPN-LOOP GTPASE 3"/>
    <property type="match status" value="1"/>
</dbReference>
<comment type="function">
    <text evidence="7">Small GTPase required for proper nuclear import of RNA polymerase II and III (RNAPII and RNAPIII). May act at an RNAP assembly step prior to nuclear import.</text>
</comment>
<dbReference type="SUPFAM" id="SSF52540">
    <property type="entry name" value="P-loop containing nucleoside triphosphate hydrolases"/>
    <property type="match status" value="1"/>
</dbReference>
<dbReference type="InterPro" id="IPR027417">
    <property type="entry name" value="P-loop_NTPase"/>
</dbReference>
<evidence type="ECO:0000256" key="3">
    <source>
        <dbReference type="ARBA" id="ARBA00014587"/>
    </source>
</evidence>
<proteinExistence type="inferred from homology"/>
<dbReference type="InterPro" id="IPR004130">
    <property type="entry name" value="Gpn"/>
</dbReference>
<gene>
    <name evidence="9" type="primary">LOC100909299</name>
</gene>
<dbReference type="GO" id="GO:0005525">
    <property type="term" value="F:GTP binding"/>
    <property type="evidence" value="ECO:0007669"/>
    <property type="project" value="UniProtKB-KW"/>
</dbReference>
<name>A0AAJ6VX55_9ACAR</name>
<evidence type="ECO:0000313" key="9">
    <source>
        <dbReference type="RefSeq" id="XP_003741095.1"/>
    </source>
</evidence>